<organism evidence="8 9">
    <name type="scientific">Rhodococcus wratislaviensis</name>
    <name type="common">Tsukamurella wratislaviensis</name>
    <dbReference type="NCBI Taxonomy" id="44752"/>
    <lineage>
        <taxon>Bacteria</taxon>
        <taxon>Bacillati</taxon>
        <taxon>Actinomycetota</taxon>
        <taxon>Actinomycetes</taxon>
        <taxon>Mycobacteriales</taxon>
        <taxon>Nocardiaceae</taxon>
        <taxon>Rhodococcus</taxon>
    </lineage>
</organism>
<keyword evidence="5 7" id="KW-1133">Transmembrane helix</keyword>
<dbReference type="InterPro" id="IPR051907">
    <property type="entry name" value="DoxX-like_oxidoreductase"/>
</dbReference>
<evidence type="ECO:0000256" key="6">
    <source>
        <dbReference type="ARBA" id="ARBA00023136"/>
    </source>
</evidence>
<dbReference type="GO" id="GO:0005886">
    <property type="term" value="C:plasma membrane"/>
    <property type="evidence" value="ECO:0007669"/>
    <property type="project" value="UniProtKB-SubCell"/>
</dbReference>
<evidence type="ECO:0000256" key="3">
    <source>
        <dbReference type="ARBA" id="ARBA00022475"/>
    </source>
</evidence>
<dbReference type="AlphaFoldDB" id="A0AB38F707"/>
<dbReference type="InterPro" id="IPR032808">
    <property type="entry name" value="DoxX"/>
</dbReference>
<accession>A0AB38F707</accession>
<feature type="transmembrane region" description="Helical" evidence="7">
    <location>
        <begin position="114"/>
        <end position="134"/>
    </location>
</feature>
<keyword evidence="4 7" id="KW-0812">Transmembrane</keyword>
<protein>
    <submittedName>
        <fullName evidence="8">DoxX</fullName>
    </submittedName>
</protein>
<name>A0AB38F707_RHOWR</name>
<evidence type="ECO:0000256" key="7">
    <source>
        <dbReference type="SAM" id="Phobius"/>
    </source>
</evidence>
<keyword evidence="6 7" id="KW-0472">Membrane</keyword>
<comment type="subcellular location">
    <subcellularLocation>
        <location evidence="1">Cell membrane</location>
        <topology evidence="1">Multi-pass membrane protein</topology>
    </subcellularLocation>
</comment>
<feature type="transmembrane region" description="Helical" evidence="7">
    <location>
        <begin position="154"/>
        <end position="173"/>
    </location>
</feature>
<dbReference type="Pfam" id="PF07681">
    <property type="entry name" value="DoxX"/>
    <property type="match status" value="1"/>
</dbReference>
<dbReference type="PANTHER" id="PTHR33452:SF1">
    <property type="entry name" value="INNER MEMBRANE PROTEIN YPHA-RELATED"/>
    <property type="match status" value="1"/>
</dbReference>
<proteinExistence type="inferred from homology"/>
<evidence type="ECO:0000256" key="2">
    <source>
        <dbReference type="ARBA" id="ARBA00006679"/>
    </source>
</evidence>
<dbReference type="Proteomes" id="UP000251211">
    <property type="component" value="Unassembled WGS sequence"/>
</dbReference>
<sequence length="181" mass="18632">MNVQAALIGSPSMSSFDFALSVLRVSLGGTMAAHGCHKIFLGGRLSGNATWFERLGMRPGAFHVRVAAGTEILAGAALALGLFTSVAAAAFVALMLVAAWTVHRPNGFYIMGSGWEYTFILAVTAVCIAVLGAGEFSVEHLMFGSNPLDGWTGLVVAVGVGAVGGIGQLVLFYRPANAEAA</sequence>
<evidence type="ECO:0000313" key="8">
    <source>
        <dbReference type="EMBL" id="SPZ35463.1"/>
    </source>
</evidence>
<dbReference type="PANTHER" id="PTHR33452">
    <property type="entry name" value="OXIDOREDUCTASE CATD-RELATED"/>
    <property type="match status" value="1"/>
</dbReference>
<evidence type="ECO:0000313" key="9">
    <source>
        <dbReference type="Proteomes" id="UP000251211"/>
    </source>
</evidence>
<gene>
    <name evidence="8" type="ORF">NCTC13229_00786</name>
</gene>
<comment type="caution">
    <text evidence="8">The sequence shown here is derived from an EMBL/GenBank/DDBJ whole genome shotgun (WGS) entry which is preliminary data.</text>
</comment>
<evidence type="ECO:0000256" key="1">
    <source>
        <dbReference type="ARBA" id="ARBA00004651"/>
    </source>
</evidence>
<evidence type="ECO:0000256" key="5">
    <source>
        <dbReference type="ARBA" id="ARBA00022989"/>
    </source>
</evidence>
<keyword evidence="3" id="KW-1003">Cell membrane</keyword>
<evidence type="ECO:0000256" key="4">
    <source>
        <dbReference type="ARBA" id="ARBA00022692"/>
    </source>
</evidence>
<comment type="similarity">
    <text evidence="2">Belongs to the DoxX family.</text>
</comment>
<reference evidence="8 9" key="1">
    <citation type="submission" date="2018-06" db="EMBL/GenBank/DDBJ databases">
        <authorList>
            <consortium name="Pathogen Informatics"/>
            <person name="Doyle S."/>
        </authorList>
    </citation>
    <scope>NUCLEOTIDE SEQUENCE [LARGE SCALE GENOMIC DNA]</scope>
    <source>
        <strain evidence="8 9">NCTC13229</strain>
    </source>
</reference>
<feature type="transmembrane region" description="Helical" evidence="7">
    <location>
        <begin position="72"/>
        <end position="102"/>
    </location>
</feature>
<dbReference type="EMBL" id="UAUI01000001">
    <property type="protein sequence ID" value="SPZ35463.1"/>
    <property type="molecule type" value="Genomic_DNA"/>
</dbReference>